<protein>
    <submittedName>
        <fullName evidence="1">Uncharacterized protein</fullName>
    </submittedName>
</protein>
<gene>
    <name evidence="1" type="ORF">F2Q68_00005498</name>
</gene>
<dbReference type="Proteomes" id="UP000712281">
    <property type="component" value="Unassembled WGS sequence"/>
</dbReference>
<proteinExistence type="predicted"/>
<dbReference type="AlphaFoldDB" id="A0A8S9JE68"/>
<reference evidence="1" key="1">
    <citation type="submission" date="2019-12" db="EMBL/GenBank/DDBJ databases">
        <title>Genome sequencing and annotation of Brassica cretica.</title>
        <authorList>
            <person name="Studholme D.J."/>
            <person name="Sarris P.F."/>
        </authorList>
    </citation>
    <scope>NUCLEOTIDE SEQUENCE</scope>
    <source>
        <strain evidence="1">PFS-001/15</strain>
        <tissue evidence="1">Leaf</tissue>
    </source>
</reference>
<sequence length="107" mass="12250">MQNVNAKPGLMRTIKYNQCGGNIQLMGTRNCTRRESALHSDVEALRWAMENMLQFNMPELWDRLQGAECNDRGTSCLAKFCDIIGEDRDATDMLFGLQYYSCSTRTQ</sequence>
<name>A0A8S9JE68_BRACR</name>
<comment type="caution">
    <text evidence="1">The sequence shown here is derived from an EMBL/GenBank/DDBJ whole genome shotgun (WGS) entry which is preliminary data.</text>
</comment>
<organism evidence="1 2">
    <name type="scientific">Brassica cretica</name>
    <name type="common">Mustard</name>
    <dbReference type="NCBI Taxonomy" id="69181"/>
    <lineage>
        <taxon>Eukaryota</taxon>
        <taxon>Viridiplantae</taxon>
        <taxon>Streptophyta</taxon>
        <taxon>Embryophyta</taxon>
        <taxon>Tracheophyta</taxon>
        <taxon>Spermatophyta</taxon>
        <taxon>Magnoliopsida</taxon>
        <taxon>eudicotyledons</taxon>
        <taxon>Gunneridae</taxon>
        <taxon>Pentapetalae</taxon>
        <taxon>rosids</taxon>
        <taxon>malvids</taxon>
        <taxon>Brassicales</taxon>
        <taxon>Brassicaceae</taxon>
        <taxon>Brassiceae</taxon>
        <taxon>Brassica</taxon>
    </lineage>
</organism>
<evidence type="ECO:0000313" key="2">
    <source>
        <dbReference type="Proteomes" id="UP000712281"/>
    </source>
</evidence>
<evidence type="ECO:0000313" key="1">
    <source>
        <dbReference type="EMBL" id="KAF2580378.1"/>
    </source>
</evidence>
<accession>A0A8S9JE68</accession>
<dbReference type="EMBL" id="QGKW02001660">
    <property type="protein sequence ID" value="KAF2580378.1"/>
    <property type="molecule type" value="Genomic_DNA"/>
</dbReference>